<dbReference type="AlphaFoldDB" id="A0A940N0Q0"/>
<name>A0A940N0Q0_9PROT</name>
<dbReference type="InterPro" id="IPR008018">
    <property type="entry name" value="Phage_tail_attach_FII"/>
</dbReference>
<dbReference type="GO" id="GO:0019068">
    <property type="term" value="P:virion assembly"/>
    <property type="evidence" value="ECO:0007669"/>
    <property type="project" value="InterPro"/>
</dbReference>
<evidence type="ECO:0000313" key="1">
    <source>
        <dbReference type="EMBL" id="MBP0492172.1"/>
    </source>
</evidence>
<sequence>MAGIDWNALNSAVMTGFSDEKAVPVTYVAPGTGVIFEGLRGILDRYQIEVIAEDGAPTSVKRSMLSMCQADLPIDLELKQGGRIEVQGLTFHITDVQPDVFGWIYLPLGLVG</sequence>
<evidence type="ECO:0000313" key="2">
    <source>
        <dbReference type="Proteomes" id="UP000677537"/>
    </source>
</evidence>
<organism evidence="1 2">
    <name type="scientific">Roseomonas indoligenes</name>
    <dbReference type="NCBI Taxonomy" id="2820811"/>
    <lineage>
        <taxon>Bacteria</taxon>
        <taxon>Pseudomonadati</taxon>
        <taxon>Pseudomonadota</taxon>
        <taxon>Alphaproteobacteria</taxon>
        <taxon>Acetobacterales</taxon>
        <taxon>Roseomonadaceae</taxon>
        <taxon>Roseomonas</taxon>
    </lineage>
</organism>
<accession>A0A940N0Q0</accession>
<reference evidence="1" key="1">
    <citation type="submission" date="2021-03" db="EMBL/GenBank/DDBJ databases">
        <authorList>
            <person name="So Y."/>
        </authorList>
    </citation>
    <scope>NUCLEOTIDE SEQUENCE</scope>
    <source>
        <strain evidence="1">SG15</strain>
    </source>
</reference>
<proteinExistence type="predicted"/>
<comment type="caution">
    <text evidence="1">The sequence shown here is derived from an EMBL/GenBank/DDBJ whole genome shotgun (WGS) entry which is preliminary data.</text>
</comment>
<dbReference type="Proteomes" id="UP000677537">
    <property type="component" value="Unassembled WGS sequence"/>
</dbReference>
<dbReference type="EMBL" id="JAGIZA010000003">
    <property type="protein sequence ID" value="MBP0492172.1"/>
    <property type="molecule type" value="Genomic_DNA"/>
</dbReference>
<protein>
    <submittedName>
        <fullName evidence="1">Uncharacterized protein</fullName>
    </submittedName>
</protein>
<gene>
    <name evidence="1" type="ORF">J5Y10_05200</name>
</gene>
<dbReference type="Pfam" id="PF05354">
    <property type="entry name" value="Phage_attach"/>
    <property type="match status" value="1"/>
</dbReference>
<keyword evidence="2" id="KW-1185">Reference proteome</keyword>
<dbReference type="RefSeq" id="WP_209371519.1">
    <property type="nucleotide sequence ID" value="NZ_JAGIZA010000003.1"/>
</dbReference>